<evidence type="ECO:0000313" key="2">
    <source>
        <dbReference type="Proteomes" id="UP000655044"/>
    </source>
</evidence>
<keyword evidence="2" id="KW-1185">Reference proteome</keyword>
<dbReference type="EMBL" id="BOOI01000045">
    <property type="protein sequence ID" value="GIH86354.1"/>
    <property type="molecule type" value="Genomic_DNA"/>
</dbReference>
<dbReference type="Proteomes" id="UP000655044">
    <property type="component" value="Unassembled WGS sequence"/>
</dbReference>
<gene>
    <name evidence="1" type="ORF">Pro02_47620</name>
</gene>
<comment type="caution">
    <text evidence="1">The sequence shown here is derived from an EMBL/GenBank/DDBJ whole genome shotgun (WGS) entry which is preliminary data.</text>
</comment>
<dbReference type="AlphaFoldDB" id="A0A8J3S3W7"/>
<protein>
    <submittedName>
        <fullName evidence="1">Uncharacterized protein</fullName>
    </submittedName>
</protein>
<organism evidence="1 2">
    <name type="scientific">Planobispora rosea</name>
    <dbReference type="NCBI Taxonomy" id="35762"/>
    <lineage>
        <taxon>Bacteria</taxon>
        <taxon>Bacillati</taxon>
        <taxon>Actinomycetota</taxon>
        <taxon>Actinomycetes</taxon>
        <taxon>Streptosporangiales</taxon>
        <taxon>Streptosporangiaceae</taxon>
        <taxon>Planobispora</taxon>
    </lineage>
</organism>
<name>A0A8J3S3W7_PLARO</name>
<evidence type="ECO:0000313" key="1">
    <source>
        <dbReference type="EMBL" id="GIH86354.1"/>
    </source>
</evidence>
<reference evidence="1" key="1">
    <citation type="submission" date="2021-01" db="EMBL/GenBank/DDBJ databases">
        <title>Whole genome shotgun sequence of Planobispora rosea NBRC 15558.</title>
        <authorList>
            <person name="Komaki H."/>
            <person name="Tamura T."/>
        </authorList>
    </citation>
    <scope>NUCLEOTIDE SEQUENCE</scope>
    <source>
        <strain evidence="1">NBRC 15558</strain>
    </source>
</reference>
<proteinExistence type="predicted"/>
<accession>A0A8J3S3W7</accession>
<sequence length="117" mass="12816">MEVRTQMSETDPHIHVEQKVMQAGAAYRNVIASMLGRAPDAPSVVTTGCGLQVPYAMTSPRPESVTCLACREHAHRECLRFAEQVEHLSRMPGAPITGEQAAEAVERVRDLAKRFSG</sequence>